<keyword evidence="6" id="KW-0472">Membrane</keyword>
<dbReference type="SMART" id="SM00304">
    <property type="entry name" value="HAMP"/>
    <property type="match status" value="1"/>
</dbReference>
<dbReference type="Proteomes" id="UP000037848">
    <property type="component" value="Unassembled WGS sequence"/>
</dbReference>
<evidence type="ECO:0000313" key="10">
    <source>
        <dbReference type="EMBL" id="KPH59132.1"/>
    </source>
</evidence>
<dbReference type="PROSITE" id="PS50885">
    <property type="entry name" value="HAMP"/>
    <property type="match status" value="1"/>
</dbReference>
<dbReference type="CDD" id="cd11386">
    <property type="entry name" value="MCP_signal"/>
    <property type="match status" value="1"/>
</dbReference>
<keyword evidence="3 5" id="KW-0807">Transducer</keyword>
<evidence type="ECO:0000259" key="8">
    <source>
        <dbReference type="PROSITE" id="PS50192"/>
    </source>
</evidence>
<accession>A0A0N1MSW4</accession>
<feature type="domain" description="Methyl-accepting transducer" evidence="7">
    <location>
        <begin position="309"/>
        <end position="545"/>
    </location>
</feature>
<dbReference type="GO" id="GO:0005886">
    <property type="term" value="C:plasma membrane"/>
    <property type="evidence" value="ECO:0007669"/>
    <property type="project" value="UniProtKB-SubCell"/>
</dbReference>
<dbReference type="SUPFAM" id="SSF58104">
    <property type="entry name" value="Methyl-accepting chemotaxis protein (MCP) signaling domain"/>
    <property type="match status" value="1"/>
</dbReference>
<protein>
    <submittedName>
        <fullName evidence="10">Chemotaxis protein</fullName>
    </submittedName>
</protein>
<dbReference type="Pfam" id="PF00015">
    <property type="entry name" value="MCPsignal"/>
    <property type="match status" value="1"/>
</dbReference>
<dbReference type="Pfam" id="PF00672">
    <property type="entry name" value="HAMP"/>
    <property type="match status" value="1"/>
</dbReference>
<keyword evidence="6" id="KW-0812">Transmembrane</keyword>
<name>A0A0N1MSW4_9GAMM</name>
<dbReference type="RefSeq" id="WP_054455541.1">
    <property type="nucleotide sequence ID" value="NZ_LHPH01000024.1"/>
</dbReference>
<dbReference type="GO" id="GO:0007165">
    <property type="term" value="P:signal transduction"/>
    <property type="evidence" value="ECO:0007669"/>
    <property type="project" value="UniProtKB-KW"/>
</dbReference>
<dbReference type="PROSITE" id="PS50111">
    <property type="entry name" value="CHEMOTAXIS_TRANSDUC_2"/>
    <property type="match status" value="1"/>
</dbReference>
<evidence type="ECO:0000256" key="6">
    <source>
        <dbReference type="SAM" id="Phobius"/>
    </source>
</evidence>
<organism evidence="10 11">
    <name type="scientific">Pseudoalteromonas porphyrae</name>
    <dbReference type="NCBI Taxonomy" id="187330"/>
    <lineage>
        <taxon>Bacteria</taxon>
        <taxon>Pseudomonadati</taxon>
        <taxon>Pseudomonadota</taxon>
        <taxon>Gammaproteobacteria</taxon>
        <taxon>Alteromonadales</taxon>
        <taxon>Pseudoalteromonadaceae</taxon>
        <taxon>Pseudoalteromonas</taxon>
    </lineage>
</organism>
<dbReference type="GO" id="GO:0006935">
    <property type="term" value="P:chemotaxis"/>
    <property type="evidence" value="ECO:0007669"/>
    <property type="project" value="UniProtKB-ARBA"/>
</dbReference>
<feature type="transmembrane region" description="Helical" evidence="6">
    <location>
        <begin position="6"/>
        <end position="31"/>
    </location>
</feature>
<dbReference type="STRING" id="187330.AMS58_14080"/>
<dbReference type="SMART" id="SM00283">
    <property type="entry name" value="MA"/>
    <property type="match status" value="1"/>
</dbReference>
<dbReference type="AlphaFoldDB" id="A0A0N1MSW4"/>
<sequence>MDVRSIKFLMTSIFGGLIVLLSALTFLIFYLNAELKEIESATENRYLAYQAADELRQSSDELTRLGRTYTITGDEKYEKMYFDVLAIRNGDKPRPVNYHTIYWDLVLDYGNKPKPDGSRDNLINRMKELGFSKVELSLLEEAKKNSDGLVQLEVEAMNAVKGKFKDSNGQFTQLREPDLNFASQLVHSDEYHEFKANIMKPVDKFFTQLESRTSQRLKKIEDEVRSLLIVAVCVVIFSLSFCMGGLYIARRRVTKPIIELGIAFNAIGESNNLTTTVQEQGVSEVKEVASIVNRMLSSFRSTIQAIAVASTQMTSVAKEVSQFVKDNRNIAHEQSAKLESIATAAEQMTATLNDVTQNTVSTADYTNTAEDEARKGLEVMTQTNKSFAELSERFESTAQIIADLTEQSGQVSSVVEVIKAIAEQTNLLALNAAIEAARAGEQGRGFAVVADEVRSLAQRTQESTAEIANIIEQLQTKANTANGAIDISKNQVKATESQVSDSQDVLQVIFNTVSKIRDLSNGVASASQEQLSVTENINANINEMSQLSQDSAHKLDNFMTIVQQMEKTGKELHASASQFKA</sequence>
<dbReference type="InterPro" id="IPR003660">
    <property type="entry name" value="HAMP_dom"/>
</dbReference>
<keyword evidence="6" id="KW-1133">Transmembrane helix</keyword>
<evidence type="ECO:0000313" key="11">
    <source>
        <dbReference type="Proteomes" id="UP000037848"/>
    </source>
</evidence>
<gene>
    <name evidence="10" type="ORF">ADS77_17330</name>
</gene>
<evidence type="ECO:0000259" key="7">
    <source>
        <dbReference type="PROSITE" id="PS50111"/>
    </source>
</evidence>
<dbReference type="InterPro" id="IPR004089">
    <property type="entry name" value="MCPsignal_dom"/>
</dbReference>
<evidence type="ECO:0000259" key="9">
    <source>
        <dbReference type="PROSITE" id="PS50885"/>
    </source>
</evidence>
<reference evidence="10 11" key="1">
    <citation type="submission" date="2015-08" db="EMBL/GenBank/DDBJ databases">
        <title>Draft Genome Sequence of Pseudoalteromonas porphyrae UCD-SED14.</title>
        <authorList>
            <person name="Coil D.A."/>
            <person name="Jospin G."/>
            <person name="Lee R.D."/>
            <person name="Eisen J.A."/>
        </authorList>
    </citation>
    <scope>NUCLEOTIDE SEQUENCE [LARGE SCALE GENOMIC DNA]</scope>
    <source>
        <strain evidence="10 11">UCD-SED14</strain>
    </source>
</reference>
<keyword evidence="2" id="KW-0997">Cell inner membrane</keyword>
<keyword evidence="11" id="KW-1185">Reference proteome</keyword>
<evidence type="ECO:0000256" key="3">
    <source>
        <dbReference type="ARBA" id="ARBA00023224"/>
    </source>
</evidence>
<comment type="similarity">
    <text evidence="4">Belongs to the methyl-accepting chemotaxis (MCP) protein family.</text>
</comment>
<dbReference type="EMBL" id="LHPH01000024">
    <property type="protein sequence ID" value="KPH59132.1"/>
    <property type="molecule type" value="Genomic_DNA"/>
</dbReference>
<feature type="transmembrane region" description="Helical" evidence="6">
    <location>
        <begin position="226"/>
        <end position="249"/>
    </location>
</feature>
<feature type="domain" description="T-SNARE coiled-coil homology" evidence="8">
    <location>
        <begin position="496"/>
        <end position="558"/>
    </location>
</feature>
<dbReference type="Gene3D" id="1.10.287.950">
    <property type="entry name" value="Methyl-accepting chemotaxis protein"/>
    <property type="match status" value="1"/>
</dbReference>
<dbReference type="OrthoDB" id="9763018at2"/>
<dbReference type="PANTHER" id="PTHR32089">
    <property type="entry name" value="METHYL-ACCEPTING CHEMOTAXIS PROTEIN MCPB"/>
    <property type="match status" value="1"/>
</dbReference>
<dbReference type="FunFam" id="1.10.287.950:FF:000001">
    <property type="entry name" value="Methyl-accepting chemotaxis sensory transducer"/>
    <property type="match status" value="1"/>
</dbReference>
<dbReference type="PROSITE" id="PS50192">
    <property type="entry name" value="T_SNARE"/>
    <property type="match status" value="1"/>
</dbReference>
<proteinExistence type="inferred from homology"/>
<comment type="subcellular location">
    <subcellularLocation>
        <location evidence="1">Cell inner membrane</location>
        <topology evidence="1">Multi-pass membrane protein</topology>
    </subcellularLocation>
</comment>
<evidence type="ECO:0000256" key="4">
    <source>
        <dbReference type="ARBA" id="ARBA00029447"/>
    </source>
</evidence>
<keyword evidence="2" id="KW-1003">Cell membrane</keyword>
<evidence type="ECO:0000256" key="1">
    <source>
        <dbReference type="ARBA" id="ARBA00004429"/>
    </source>
</evidence>
<evidence type="ECO:0000256" key="2">
    <source>
        <dbReference type="ARBA" id="ARBA00022519"/>
    </source>
</evidence>
<feature type="domain" description="HAMP" evidence="9">
    <location>
        <begin position="251"/>
        <end position="304"/>
    </location>
</feature>
<evidence type="ECO:0000256" key="5">
    <source>
        <dbReference type="PROSITE-ProRule" id="PRU00284"/>
    </source>
</evidence>
<comment type="caution">
    <text evidence="10">The sequence shown here is derived from an EMBL/GenBank/DDBJ whole genome shotgun (WGS) entry which is preliminary data.</text>
</comment>
<dbReference type="PANTHER" id="PTHR32089:SF41">
    <property type="entry name" value="METHYL-ACCEPTING CHEMOTAXIS PROTEIN"/>
    <property type="match status" value="1"/>
</dbReference>
<dbReference type="PATRIC" id="fig|187330.3.peg.2117"/>
<dbReference type="InterPro" id="IPR000727">
    <property type="entry name" value="T_SNARE_dom"/>
</dbReference>